<dbReference type="InterPro" id="IPR014314">
    <property type="entry name" value="Succ_DH_cytb556"/>
</dbReference>
<protein>
    <recommendedName>
        <fullName evidence="4">Succinate dehydrogenase cytochrome b556 subunit</fullName>
    </recommendedName>
</protein>
<keyword evidence="7 12" id="KW-0479">Metal-binding</keyword>
<dbReference type="InterPro" id="IPR000701">
    <property type="entry name" value="SuccDH_FuR_B_TM-su"/>
</dbReference>
<feature type="transmembrane region" description="Helical" evidence="13">
    <location>
        <begin position="107"/>
        <end position="128"/>
    </location>
</feature>
<comment type="subcellular location">
    <subcellularLocation>
        <location evidence="2">Membrane</location>
        <topology evidence="2">Multi-pass membrane protein</topology>
    </subcellularLocation>
</comment>
<dbReference type="SUPFAM" id="SSF81343">
    <property type="entry name" value="Fumarate reductase respiratory complex transmembrane subunits"/>
    <property type="match status" value="1"/>
</dbReference>
<evidence type="ECO:0000256" key="3">
    <source>
        <dbReference type="ARBA" id="ARBA00007244"/>
    </source>
</evidence>
<dbReference type="AlphaFoldDB" id="A0A9X3UME8"/>
<dbReference type="RefSeq" id="WP_267993203.1">
    <property type="nucleotide sequence ID" value="NZ_JAPJZI010000002.1"/>
</dbReference>
<proteinExistence type="inferred from homology"/>
<dbReference type="PIRSF" id="PIRSF000178">
    <property type="entry name" value="SDH_cyt_b560"/>
    <property type="match status" value="1"/>
</dbReference>
<dbReference type="GO" id="GO:0046872">
    <property type="term" value="F:metal ion binding"/>
    <property type="evidence" value="ECO:0007669"/>
    <property type="project" value="UniProtKB-KW"/>
</dbReference>
<keyword evidence="15" id="KW-1185">Reference proteome</keyword>
<dbReference type="InterPro" id="IPR018495">
    <property type="entry name" value="Succ_DH_cyt_bsu_CS"/>
</dbReference>
<dbReference type="NCBIfam" id="TIGR02970">
    <property type="entry name" value="succ_dehyd_cytB"/>
    <property type="match status" value="1"/>
</dbReference>
<keyword evidence="9 12" id="KW-0408">Iron</keyword>
<comment type="cofactor">
    <cofactor evidence="12">
        <name>heme</name>
        <dbReference type="ChEBI" id="CHEBI:30413"/>
    </cofactor>
    <text evidence="12">The heme is bound between the two transmembrane subunits.</text>
</comment>
<evidence type="ECO:0000313" key="15">
    <source>
        <dbReference type="Proteomes" id="UP001151234"/>
    </source>
</evidence>
<keyword evidence="10 13" id="KW-0472">Membrane</keyword>
<evidence type="ECO:0000256" key="10">
    <source>
        <dbReference type="ARBA" id="ARBA00023136"/>
    </source>
</evidence>
<organism evidence="14 15">
    <name type="scientific">Hoeflea prorocentri</name>
    <dbReference type="NCBI Taxonomy" id="1922333"/>
    <lineage>
        <taxon>Bacteria</taxon>
        <taxon>Pseudomonadati</taxon>
        <taxon>Pseudomonadota</taxon>
        <taxon>Alphaproteobacteria</taxon>
        <taxon>Hyphomicrobiales</taxon>
        <taxon>Rhizobiaceae</taxon>
        <taxon>Hoeflea</taxon>
    </lineage>
</organism>
<gene>
    <name evidence="14" type="primary">sdhC</name>
    <name evidence="14" type="ORF">OQ273_21730</name>
</gene>
<evidence type="ECO:0000256" key="7">
    <source>
        <dbReference type="ARBA" id="ARBA00022723"/>
    </source>
</evidence>
<dbReference type="InterPro" id="IPR034804">
    <property type="entry name" value="SQR/QFR_C/D"/>
</dbReference>
<keyword evidence="5 12" id="KW-0349">Heme</keyword>
<name>A0A9X3UME8_9HYPH</name>
<evidence type="ECO:0000256" key="2">
    <source>
        <dbReference type="ARBA" id="ARBA00004141"/>
    </source>
</evidence>
<dbReference type="PANTHER" id="PTHR10978">
    <property type="entry name" value="SUCCINATE DEHYDROGENASE CYTOCHROME B560 SUBUNIT"/>
    <property type="match status" value="1"/>
</dbReference>
<evidence type="ECO:0000256" key="12">
    <source>
        <dbReference type="PIRSR" id="PIRSR000178-1"/>
    </source>
</evidence>
<evidence type="ECO:0000313" key="14">
    <source>
        <dbReference type="EMBL" id="MDA5401208.1"/>
    </source>
</evidence>
<evidence type="ECO:0000256" key="5">
    <source>
        <dbReference type="ARBA" id="ARBA00022617"/>
    </source>
</evidence>
<comment type="subunit">
    <text evidence="11">Part of an enzyme complex containing four subunits: a flavoprotein, an iron-sulfur protein, plus two membrane-anchoring proteins, SdhC and SdhD. The complex can form homotrimers.</text>
</comment>
<keyword evidence="8 13" id="KW-1133">Transmembrane helix</keyword>
<evidence type="ECO:0000256" key="6">
    <source>
        <dbReference type="ARBA" id="ARBA00022692"/>
    </source>
</evidence>
<dbReference type="GO" id="GO:0016020">
    <property type="term" value="C:membrane"/>
    <property type="evidence" value="ECO:0007669"/>
    <property type="project" value="UniProtKB-SubCell"/>
</dbReference>
<reference evidence="14" key="1">
    <citation type="submission" date="2022-11" db="EMBL/GenBank/DDBJ databases">
        <title>Draft genome sequence of Hoeflea poritis E7-10 and Hoeflea prorocentri PM5-8, separated from scleractinian coral Porites lutea and marine dinoflagellate.</title>
        <authorList>
            <person name="Zhang G."/>
            <person name="Wei Q."/>
            <person name="Cai L."/>
        </authorList>
    </citation>
    <scope>NUCLEOTIDE SEQUENCE</scope>
    <source>
        <strain evidence="14">PM5-8</strain>
    </source>
</reference>
<dbReference type="PROSITE" id="PS01000">
    <property type="entry name" value="SDH_CYT_1"/>
    <property type="match status" value="1"/>
</dbReference>
<comment type="caution">
    <text evidence="14">The sequence shown here is derived from an EMBL/GenBank/DDBJ whole genome shotgun (WGS) entry which is preliminary data.</text>
</comment>
<dbReference type="Proteomes" id="UP001151234">
    <property type="component" value="Unassembled WGS sequence"/>
</dbReference>
<dbReference type="GO" id="GO:0009055">
    <property type="term" value="F:electron transfer activity"/>
    <property type="evidence" value="ECO:0007669"/>
    <property type="project" value="InterPro"/>
</dbReference>
<evidence type="ECO:0000256" key="4">
    <source>
        <dbReference type="ARBA" id="ARBA00020076"/>
    </source>
</evidence>
<accession>A0A9X3UME8</accession>
<keyword evidence="6 13" id="KW-0812">Transmembrane</keyword>
<feature type="transmembrane region" description="Helical" evidence="13">
    <location>
        <begin position="63"/>
        <end position="81"/>
    </location>
</feature>
<evidence type="ECO:0000256" key="11">
    <source>
        <dbReference type="ARBA" id="ARBA00025912"/>
    </source>
</evidence>
<dbReference type="PROSITE" id="PS01001">
    <property type="entry name" value="SDH_CYT_2"/>
    <property type="match status" value="1"/>
</dbReference>
<dbReference type="GO" id="GO:0006099">
    <property type="term" value="P:tricarboxylic acid cycle"/>
    <property type="evidence" value="ECO:0007669"/>
    <property type="project" value="InterPro"/>
</dbReference>
<dbReference type="Pfam" id="PF01127">
    <property type="entry name" value="Sdh_cyt"/>
    <property type="match status" value="1"/>
</dbReference>
<feature type="binding site" description="axial binding residue" evidence="12">
    <location>
        <position position="83"/>
    </location>
    <ligand>
        <name>heme</name>
        <dbReference type="ChEBI" id="CHEBI:30413"/>
        <note>ligand shared with second transmembrane subunit</note>
    </ligand>
    <ligandPart>
        <name>Fe</name>
        <dbReference type="ChEBI" id="CHEBI:18248"/>
    </ligandPart>
</feature>
<comment type="similarity">
    <text evidence="3">Belongs to the cytochrome b560 family.</text>
</comment>
<dbReference type="EMBL" id="JAPJZI010000002">
    <property type="protein sequence ID" value="MDA5401208.1"/>
    <property type="molecule type" value="Genomic_DNA"/>
</dbReference>
<evidence type="ECO:0000256" key="9">
    <source>
        <dbReference type="ARBA" id="ARBA00023004"/>
    </source>
</evidence>
<comment type="function">
    <text evidence="1">Membrane-anchoring subunit of succinate dehydrogenase (SDH).</text>
</comment>
<dbReference type="PANTHER" id="PTHR10978:SF5">
    <property type="entry name" value="SUCCINATE DEHYDROGENASE CYTOCHROME B560 SUBUNIT, MITOCHONDRIAL"/>
    <property type="match status" value="1"/>
</dbReference>
<dbReference type="Gene3D" id="1.20.1300.10">
    <property type="entry name" value="Fumarate reductase/succinate dehydrogenase, transmembrane subunit"/>
    <property type="match status" value="1"/>
</dbReference>
<dbReference type="CDD" id="cd03499">
    <property type="entry name" value="SQR_TypeC_SdhC"/>
    <property type="match status" value="1"/>
</dbReference>
<sequence>MANARQNRPLSPHLSIYKPLPTMVMSIVHRITGGALYFGTVLLAWWLISAAAGPSYFELTNAIFGSLIGRLILFLYTWALLHHMFGGIRHLIWDTGRAFDKHVSTKMAWATLICSVSLTIILWAIALISS</sequence>
<evidence type="ECO:0000256" key="8">
    <source>
        <dbReference type="ARBA" id="ARBA00022989"/>
    </source>
</evidence>
<feature type="transmembrane region" description="Helical" evidence="13">
    <location>
        <begin position="35"/>
        <end position="57"/>
    </location>
</feature>
<evidence type="ECO:0000256" key="13">
    <source>
        <dbReference type="SAM" id="Phobius"/>
    </source>
</evidence>
<evidence type="ECO:0000256" key="1">
    <source>
        <dbReference type="ARBA" id="ARBA00004050"/>
    </source>
</evidence>